<evidence type="ECO:0000259" key="11">
    <source>
        <dbReference type="Pfam" id="PF00768"/>
    </source>
</evidence>
<keyword evidence="10" id="KW-1133">Transmembrane helix</keyword>
<evidence type="ECO:0000256" key="2">
    <source>
        <dbReference type="ARBA" id="ARBA00022729"/>
    </source>
</evidence>
<keyword evidence="5" id="KW-0573">Peptidoglycan synthesis</keyword>
<name>A0A3M8BS85_9BACL</name>
<evidence type="ECO:0000256" key="10">
    <source>
        <dbReference type="SAM" id="Phobius"/>
    </source>
</evidence>
<keyword evidence="10" id="KW-0812">Transmembrane</keyword>
<evidence type="ECO:0000256" key="9">
    <source>
        <dbReference type="RuleBase" id="RU004016"/>
    </source>
</evidence>
<gene>
    <name evidence="12" type="ORF">EDM52_23420</name>
</gene>
<evidence type="ECO:0000256" key="4">
    <source>
        <dbReference type="ARBA" id="ARBA00022960"/>
    </source>
</evidence>
<reference evidence="12 13" key="1">
    <citation type="submission" date="2018-10" db="EMBL/GenBank/DDBJ databases">
        <title>Phylogenomics of Brevibacillus.</title>
        <authorList>
            <person name="Dunlap C."/>
        </authorList>
    </citation>
    <scope>NUCLEOTIDE SEQUENCE [LARGE SCALE GENOMIC DNA]</scope>
    <source>
        <strain evidence="12 13">JCM 12215</strain>
    </source>
</reference>
<dbReference type="InterPro" id="IPR018044">
    <property type="entry name" value="Peptidase_S11"/>
</dbReference>
<dbReference type="OrthoDB" id="9791132at2"/>
<evidence type="ECO:0000256" key="7">
    <source>
        <dbReference type="PIRSR" id="PIRSR618044-1"/>
    </source>
</evidence>
<dbReference type="GO" id="GO:0009252">
    <property type="term" value="P:peptidoglycan biosynthetic process"/>
    <property type="evidence" value="ECO:0007669"/>
    <property type="project" value="UniProtKB-KW"/>
</dbReference>
<keyword evidence="13" id="KW-1185">Reference proteome</keyword>
<dbReference type="GO" id="GO:0009002">
    <property type="term" value="F:serine-type D-Ala-D-Ala carboxypeptidase activity"/>
    <property type="evidence" value="ECO:0007669"/>
    <property type="project" value="InterPro"/>
</dbReference>
<protein>
    <submittedName>
        <fullName evidence="12">D-alanyl-D-alanine carboxypeptidase</fullName>
    </submittedName>
</protein>
<feature type="active site" description="Acyl-ester intermediate" evidence="7">
    <location>
        <position position="65"/>
    </location>
</feature>
<comment type="similarity">
    <text evidence="1 9">Belongs to the peptidase S11 family.</text>
</comment>
<keyword evidence="6" id="KW-0961">Cell wall biogenesis/degradation</keyword>
<evidence type="ECO:0000313" key="13">
    <source>
        <dbReference type="Proteomes" id="UP000282028"/>
    </source>
</evidence>
<dbReference type="GO" id="GO:0006508">
    <property type="term" value="P:proteolysis"/>
    <property type="evidence" value="ECO:0007669"/>
    <property type="project" value="InterPro"/>
</dbReference>
<keyword evidence="4" id="KW-0133">Cell shape</keyword>
<proteinExistence type="inferred from homology"/>
<feature type="active site" description="Proton acceptor" evidence="7">
    <location>
        <position position="68"/>
    </location>
</feature>
<evidence type="ECO:0000256" key="6">
    <source>
        <dbReference type="ARBA" id="ARBA00023316"/>
    </source>
</evidence>
<dbReference type="InterPro" id="IPR001967">
    <property type="entry name" value="Peptidase_S11_N"/>
</dbReference>
<evidence type="ECO:0000256" key="8">
    <source>
        <dbReference type="PIRSR" id="PIRSR618044-2"/>
    </source>
</evidence>
<dbReference type="GO" id="GO:0008360">
    <property type="term" value="P:regulation of cell shape"/>
    <property type="evidence" value="ECO:0007669"/>
    <property type="project" value="UniProtKB-KW"/>
</dbReference>
<feature type="domain" description="Peptidase S11 D-alanyl-D-alanine carboxypeptidase A N-terminal" evidence="11">
    <location>
        <begin position="34"/>
        <end position="254"/>
    </location>
</feature>
<dbReference type="EMBL" id="RHHR01000064">
    <property type="protein sequence ID" value="RNB66268.1"/>
    <property type="molecule type" value="Genomic_DNA"/>
</dbReference>
<sequence>MRLLLANLLVVVILLCGQSLPVAYAEGESSSASLALSGESAILIDAKTGQVLYEKNPHEKLFPASITKIATGIYAIEKGNPDDIVTVSKNARYEQGTRVYLAEGEQVTLKKLEYGLLMHSGNDAATAIAEHMSGSSEKFAEELNQFLQETIGVNETHFTNAHGLHNPEHYTTASDMSKIAAYAMKNPIFREIVGTNRLPWDGAEWKSELINHNKLIRDYEGATGIKNGFTDQAMHTLVGSAKRGETEFIAVTMKTGSSNYAYKDVTKLLDYGFEHFETKQVSEAGAIYTNTENTENDSPVRYKTTKNLFATIPIGEEPEIHVSANGNLEVTAGSQFISYPLERIAPPVQAKAALSASKAAEGEGSSGPGPSSTVYYGLLFVWLGLNMFLISYTVVRSRRRRNIRRRDDWQRRAYE</sequence>
<dbReference type="PANTHER" id="PTHR21581:SF33">
    <property type="entry name" value="D-ALANYL-D-ALANINE CARBOXYPEPTIDASE DACB"/>
    <property type="match status" value="1"/>
</dbReference>
<keyword evidence="10" id="KW-0472">Membrane</keyword>
<accession>A0A3M8BS85</accession>
<dbReference type="AlphaFoldDB" id="A0A3M8BS85"/>
<dbReference type="Proteomes" id="UP000282028">
    <property type="component" value="Unassembled WGS sequence"/>
</dbReference>
<dbReference type="RefSeq" id="WP_122911315.1">
    <property type="nucleotide sequence ID" value="NZ_CBCSBE010000029.1"/>
</dbReference>
<evidence type="ECO:0000313" key="12">
    <source>
        <dbReference type="EMBL" id="RNB66268.1"/>
    </source>
</evidence>
<dbReference type="GO" id="GO:0071555">
    <property type="term" value="P:cell wall organization"/>
    <property type="evidence" value="ECO:0007669"/>
    <property type="project" value="UniProtKB-KW"/>
</dbReference>
<keyword evidence="12" id="KW-0645">Protease</keyword>
<feature type="transmembrane region" description="Helical" evidence="10">
    <location>
        <begin position="374"/>
        <end position="395"/>
    </location>
</feature>
<keyword evidence="3" id="KW-0378">Hydrolase</keyword>
<evidence type="ECO:0000256" key="5">
    <source>
        <dbReference type="ARBA" id="ARBA00022984"/>
    </source>
</evidence>
<feature type="binding site" evidence="8">
    <location>
        <position position="226"/>
    </location>
    <ligand>
        <name>substrate</name>
    </ligand>
</feature>
<dbReference type="SUPFAM" id="SSF56601">
    <property type="entry name" value="beta-lactamase/transpeptidase-like"/>
    <property type="match status" value="1"/>
</dbReference>
<organism evidence="12 13">
    <name type="scientific">Brevibacillus invocatus</name>
    <dbReference type="NCBI Taxonomy" id="173959"/>
    <lineage>
        <taxon>Bacteria</taxon>
        <taxon>Bacillati</taxon>
        <taxon>Bacillota</taxon>
        <taxon>Bacilli</taxon>
        <taxon>Bacillales</taxon>
        <taxon>Paenibacillaceae</taxon>
        <taxon>Brevibacillus</taxon>
    </lineage>
</organism>
<dbReference type="PRINTS" id="PR00725">
    <property type="entry name" value="DADACBPTASE1"/>
</dbReference>
<dbReference type="Gene3D" id="3.40.710.10">
    <property type="entry name" value="DD-peptidase/beta-lactamase superfamily"/>
    <property type="match status" value="1"/>
</dbReference>
<dbReference type="Pfam" id="PF00768">
    <property type="entry name" value="Peptidase_S11"/>
    <property type="match status" value="1"/>
</dbReference>
<keyword evidence="2" id="KW-0732">Signal</keyword>
<evidence type="ECO:0000256" key="3">
    <source>
        <dbReference type="ARBA" id="ARBA00022801"/>
    </source>
</evidence>
<dbReference type="InterPro" id="IPR012338">
    <property type="entry name" value="Beta-lactam/transpept-like"/>
</dbReference>
<comment type="caution">
    <text evidence="12">The sequence shown here is derived from an EMBL/GenBank/DDBJ whole genome shotgun (WGS) entry which is preliminary data.</text>
</comment>
<feature type="active site" evidence="7">
    <location>
        <position position="120"/>
    </location>
</feature>
<evidence type="ECO:0000256" key="1">
    <source>
        <dbReference type="ARBA" id="ARBA00007164"/>
    </source>
</evidence>
<dbReference type="PANTHER" id="PTHR21581">
    <property type="entry name" value="D-ALANYL-D-ALANINE CARBOXYPEPTIDASE"/>
    <property type="match status" value="1"/>
</dbReference>
<keyword evidence="12" id="KW-0121">Carboxypeptidase</keyword>